<proteinExistence type="inferred from homology"/>
<dbReference type="EMBL" id="RKKB01000001">
    <property type="protein sequence ID" value="RPA34687.1"/>
    <property type="molecule type" value="Genomic_DNA"/>
</dbReference>
<feature type="transmembrane region" description="Helical" evidence="7">
    <location>
        <begin position="388"/>
        <end position="407"/>
    </location>
</feature>
<dbReference type="RefSeq" id="WP_101032196.1">
    <property type="nucleotide sequence ID" value="NZ_CP034073.1"/>
</dbReference>
<dbReference type="Proteomes" id="UP000278855">
    <property type="component" value="Unassembled WGS sequence"/>
</dbReference>
<dbReference type="GO" id="GO:0005886">
    <property type="term" value="C:plasma membrane"/>
    <property type="evidence" value="ECO:0007669"/>
    <property type="project" value="UniProtKB-SubCell"/>
</dbReference>
<comment type="similarity">
    <text evidence="2">Belongs to the polysaccharide synthase family.</text>
</comment>
<evidence type="ECO:0000256" key="7">
    <source>
        <dbReference type="SAM" id="Phobius"/>
    </source>
</evidence>
<feature type="transmembrane region" description="Helical" evidence="7">
    <location>
        <begin position="46"/>
        <end position="70"/>
    </location>
</feature>
<feature type="transmembrane region" description="Helical" evidence="7">
    <location>
        <begin position="294"/>
        <end position="319"/>
    </location>
</feature>
<dbReference type="PANTHER" id="PTHR30250:SF10">
    <property type="entry name" value="LIPOPOLYSACCHARIDE BIOSYNTHESIS PROTEIN WZXC"/>
    <property type="match status" value="1"/>
</dbReference>
<organism evidence="9 11">
    <name type="scientific">Shewanella psychromarinicola</name>
    <dbReference type="NCBI Taxonomy" id="2487742"/>
    <lineage>
        <taxon>Bacteria</taxon>
        <taxon>Pseudomonadati</taxon>
        <taxon>Pseudomonadota</taxon>
        <taxon>Gammaproteobacteria</taxon>
        <taxon>Alteromonadales</taxon>
        <taxon>Shewanellaceae</taxon>
        <taxon>Shewanella</taxon>
    </lineage>
</organism>
<feature type="transmembrane region" description="Helical" evidence="7">
    <location>
        <begin position="419"/>
        <end position="438"/>
    </location>
</feature>
<evidence type="ECO:0000256" key="4">
    <source>
        <dbReference type="ARBA" id="ARBA00022692"/>
    </source>
</evidence>
<evidence type="ECO:0000256" key="6">
    <source>
        <dbReference type="ARBA" id="ARBA00023136"/>
    </source>
</evidence>
<reference evidence="11" key="2">
    <citation type="submission" date="2018-11" db="EMBL/GenBank/DDBJ databases">
        <title>Shewanella sp. R106.</title>
        <authorList>
            <person name="Hwang Y.J."/>
            <person name="Hwang C.Y."/>
        </authorList>
    </citation>
    <scope>NUCLEOTIDE SEQUENCE [LARGE SCALE GENOMIC DNA]</scope>
    <source>
        <strain evidence="11">R106</strain>
    </source>
</reference>
<dbReference type="InterPro" id="IPR050833">
    <property type="entry name" value="Poly_Biosynth_Transport"/>
</dbReference>
<accession>A0A3N4ECR4</accession>
<sequence length="439" mass="49595">MPEVTIDKKLIKSILHSMTGRYLVYAVQLLSMMILARMFSPETFGIFAIIQVFSVFFALVSEMGFGPALVNEAKIPKEMRDGIYSFTWILGVFVSILFFAASPLISWFYNNEIYQYLVIPVAISIIFNTAIIVPLASFNRDKKFISIARCEAIAEVISIVVVLVSLYYLEPIWALSLKPLTVAFIKYILVVLGSKNTEIGMPWFGKELSHTYKILAFSKHQAGFNFLNYFSRNLDNILVGKYLGTVSLGIYDKAYQLMRYPLLLLTFAMSPAIQPVMMELKNDLYKFETLHNKFIIVISIIGLFVGVVICFLSEEIVYILLGEQWYGVTPLLEILSVSIPIQIVMSTSGGFYQAAGRTDLMLKCGLFAFCTNVTGIVIGVLMNDLELLSWAIVFSSFVNYIQCYYIMGKYLLPSGAWHTLKRILTTLIGVALMFFMVVK</sequence>
<dbReference type="EMBL" id="CP034073">
    <property type="protein sequence ID" value="AZG36832.1"/>
    <property type="molecule type" value="Genomic_DNA"/>
</dbReference>
<dbReference type="PANTHER" id="PTHR30250">
    <property type="entry name" value="PST FAMILY PREDICTED COLANIC ACID TRANSPORTER"/>
    <property type="match status" value="1"/>
</dbReference>
<evidence type="ECO:0000256" key="3">
    <source>
        <dbReference type="ARBA" id="ARBA00022475"/>
    </source>
</evidence>
<reference evidence="9" key="3">
    <citation type="submission" date="2018-11" db="EMBL/GenBank/DDBJ databases">
        <authorList>
            <person name="Hwang Y.J."/>
            <person name="Hwang C.Y."/>
        </authorList>
    </citation>
    <scope>NUCLEOTIDE SEQUENCE</scope>
    <source>
        <strain evidence="9">R106</strain>
    </source>
</reference>
<feature type="transmembrane region" description="Helical" evidence="7">
    <location>
        <begin position="331"/>
        <end position="352"/>
    </location>
</feature>
<dbReference type="KEGG" id="spsr:EGC80_19500"/>
<feature type="transmembrane region" description="Helical" evidence="7">
    <location>
        <begin position="150"/>
        <end position="169"/>
    </location>
</feature>
<evidence type="ECO:0000313" key="10">
    <source>
        <dbReference type="Proteomes" id="UP000273778"/>
    </source>
</evidence>
<evidence type="ECO:0000313" key="9">
    <source>
        <dbReference type="EMBL" id="RPA34687.1"/>
    </source>
</evidence>
<evidence type="ECO:0000313" key="8">
    <source>
        <dbReference type="EMBL" id="AZG36832.1"/>
    </source>
</evidence>
<evidence type="ECO:0000256" key="5">
    <source>
        <dbReference type="ARBA" id="ARBA00022989"/>
    </source>
</evidence>
<protein>
    <submittedName>
        <fullName evidence="9">Lipopolysaccharide biosynthesis protein</fullName>
    </submittedName>
</protein>
<dbReference type="CDD" id="cd13127">
    <property type="entry name" value="MATE_tuaB_like"/>
    <property type="match status" value="1"/>
</dbReference>
<keyword evidence="5 7" id="KW-1133">Transmembrane helix</keyword>
<dbReference type="Proteomes" id="UP000273778">
    <property type="component" value="Chromosome"/>
</dbReference>
<evidence type="ECO:0000313" key="11">
    <source>
        <dbReference type="Proteomes" id="UP000278855"/>
    </source>
</evidence>
<feature type="transmembrane region" description="Helical" evidence="7">
    <location>
        <begin position="82"/>
        <end position="101"/>
    </location>
</feature>
<keyword evidence="10" id="KW-1185">Reference proteome</keyword>
<evidence type="ECO:0000256" key="1">
    <source>
        <dbReference type="ARBA" id="ARBA00004651"/>
    </source>
</evidence>
<name>A0A3N4ECR4_9GAMM</name>
<keyword evidence="6 7" id="KW-0472">Membrane</keyword>
<keyword evidence="3" id="KW-1003">Cell membrane</keyword>
<reference evidence="8 10" key="1">
    <citation type="submission" date="2018-11" db="EMBL/GenBank/DDBJ databases">
        <title>Shewanella sp. M2.</title>
        <authorList>
            <person name="Hwang Y.J."/>
            <person name="Hwang C.Y."/>
        </authorList>
    </citation>
    <scope>NUCLEOTIDE SEQUENCE [LARGE SCALE GENOMIC DNA]</scope>
    <source>
        <strain evidence="8 10">M2</strain>
    </source>
</reference>
<dbReference type="Pfam" id="PF13440">
    <property type="entry name" value="Polysacc_synt_3"/>
    <property type="match status" value="1"/>
</dbReference>
<dbReference type="OrthoDB" id="5486360at2"/>
<evidence type="ECO:0000256" key="2">
    <source>
        <dbReference type="ARBA" id="ARBA00007430"/>
    </source>
</evidence>
<feature type="transmembrane region" description="Helical" evidence="7">
    <location>
        <begin position="364"/>
        <end position="382"/>
    </location>
</feature>
<feature type="transmembrane region" description="Helical" evidence="7">
    <location>
        <begin position="22"/>
        <end position="40"/>
    </location>
</feature>
<gene>
    <name evidence="9" type="ORF">EGC77_03165</name>
    <name evidence="8" type="ORF">EGC80_19500</name>
</gene>
<comment type="subcellular location">
    <subcellularLocation>
        <location evidence="1">Cell membrane</location>
        <topology evidence="1">Multi-pass membrane protein</topology>
    </subcellularLocation>
</comment>
<dbReference type="AlphaFoldDB" id="A0A3N4ECR4"/>
<feature type="transmembrane region" description="Helical" evidence="7">
    <location>
        <begin position="113"/>
        <end position="138"/>
    </location>
</feature>
<feature type="transmembrane region" description="Helical" evidence="7">
    <location>
        <begin position="257"/>
        <end position="273"/>
    </location>
</feature>
<keyword evidence="4 7" id="KW-0812">Transmembrane</keyword>